<evidence type="ECO:0000313" key="2">
    <source>
        <dbReference type="Proteomes" id="UP001186944"/>
    </source>
</evidence>
<proteinExistence type="predicted"/>
<protein>
    <submittedName>
        <fullName evidence="1">Uncharacterized protein</fullName>
    </submittedName>
</protein>
<dbReference type="SUPFAM" id="SSF63829">
    <property type="entry name" value="Calcium-dependent phosphotriesterase"/>
    <property type="match status" value="1"/>
</dbReference>
<gene>
    <name evidence="1" type="ORF">FSP39_007420</name>
</gene>
<reference evidence="1" key="1">
    <citation type="submission" date="2019-08" db="EMBL/GenBank/DDBJ databases">
        <title>The improved chromosome-level genome for the pearl oyster Pinctada fucata martensii using PacBio sequencing and Hi-C.</title>
        <authorList>
            <person name="Zheng Z."/>
        </authorList>
    </citation>
    <scope>NUCLEOTIDE SEQUENCE</scope>
    <source>
        <strain evidence="1">ZZ-2019</strain>
        <tissue evidence="1">Adductor muscle</tissue>
    </source>
</reference>
<organism evidence="1 2">
    <name type="scientific">Pinctada imbricata</name>
    <name type="common">Atlantic pearl-oyster</name>
    <name type="synonym">Pinctada martensii</name>
    <dbReference type="NCBI Taxonomy" id="66713"/>
    <lineage>
        <taxon>Eukaryota</taxon>
        <taxon>Metazoa</taxon>
        <taxon>Spiralia</taxon>
        <taxon>Lophotrochozoa</taxon>
        <taxon>Mollusca</taxon>
        <taxon>Bivalvia</taxon>
        <taxon>Autobranchia</taxon>
        <taxon>Pteriomorphia</taxon>
        <taxon>Pterioida</taxon>
        <taxon>Pterioidea</taxon>
        <taxon>Pteriidae</taxon>
        <taxon>Pinctada</taxon>
    </lineage>
</organism>
<accession>A0AA89C0S2</accession>
<dbReference type="AlphaFoldDB" id="A0AA89C0S2"/>
<dbReference type="Proteomes" id="UP001186944">
    <property type="component" value="Unassembled WGS sequence"/>
</dbReference>
<evidence type="ECO:0000313" key="1">
    <source>
        <dbReference type="EMBL" id="KAK3094878.1"/>
    </source>
</evidence>
<dbReference type="Gene3D" id="2.120.10.30">
    <property type="entry name" value="TolB, C-terminal domain"/>
    <property type="match status" value="1"/>
</dbReference>
<comment type="caution">
    <text evidence="1">The sequence shown here is derived from an EMBL/GenBank/DDBJ whole genome shotgun (WGS) entry which is preliminary data.</text>
</comment>
<sequence>MRTECSDLVVSDGGNIVLVSFDQSSISVLTQDEEKITEFDTNPLYPFWITKTMKDEIIVTLIDNGDHYNLLPSSRRVVHLMDLTGDMLHSFEFKEDGKTRLFTLPMKTAENKNTDICVINWFSESSGELVVLHRNGRVKFTHEADAQKVECFLPTDVDCDSKSSILFSEFHSRAIHVLNAKGLYLYKLCQYDQCIVPYAVSVNGDNLWCGMNWGTLKLYKYRN</sequence>
<dbReference type="EMBL" id="VSWD01000008">
    <property type="protein sequence ID" value="KAK3094878.1"/>
    <property type="molecule type" value="Genomic_DNA"/>
</dbReference>
<name>A0AA89C0S2_PINIB</name>
<dbReference type="InterPro" id="IPR011042">
    <property type="entry name" value="6-blade_b-propeller_TolB-like"/>
</dbReference>
<keyword evidence="2" id="KW-1185">Reference proteome</keyword>